<reference evidence="1 2" key="1">
    <citation type="journal article" date="2019" name="Nat. Commun.">
        <title>A new type of DNA phosphorothioation-based antiviral system in archaea.</title>
        <authorList>
            <person name="Xiong L."/>
            <person name="Liu S."/>
            <person name="Chen S."/>
            <person name="Xiao Y."/>
            <person name="Zhu B."/>
            <person name="Gao Y."/>
            <person name="Zhang Y."/>
            <person name="Chen B."/>
            <person name="Luo J."/>
            <person name="Deng Z."/>
            <person name="Chen X."/>
            <person name="Wang L."/>
            <person name="Chen S."/>
        </authorList>
    </citation>
    <scope>NUCLEOTIDE SEQUENCE [LARGE SCALE GENOMIC DNA]</scope>
    <source>
        <strain evidence="1 2">CBA1105</strain>
    </source>
</reference>
<name>A0A4D6H831_9EURY</name>
<protein>
    <submittedName>
        <fullName evidence="1">Uncharacterized protein</fullName>
    </submittedName>
</protein>
<keyword evidence="2" id="KW-1185">Reference proteome</keyword>
<evidence type="ECO:0000313" key="2">
    <source>
        <dbReference type="Proteomes" id="UP000296706"/>
    </source>
</evidence>
<dbReference type="EMBL" id="CP031310">
    <property type="protein sequence ID" value="QCC50164.1"/>
    <property type="molecule type" value="Genomic_DNA"/>
</dbReference>
<organism evidence="1 2">
    <name type="scientific">Halapricum salinum</name>
    <dbReference type="NCBI Taxonomy" id="1457250"/>
    <lineage>
        <taxon>Archaea</taxon>
        <taxon>Methanobacteriati</taxon>
        <taxon>Methanobacteriota</taxon>
        <taxon>Stenosarchaea group</taxon>
        <taxon>Halobacteria</taxon>
        <taxon>Halobacteriales</taxon>
        <taxon>Haloarculaceae</taxon>
        <taxon>Halapricum</taxon>
    </lineage>
</organism>
<evidence type="ECO:0000313" key="1">
    <source>
        <dbReference type="EMBL" id="QCC50164.1"/>
    </source>
</evidence>
<dbReference type="KEGG" id="hsn:DV733_02480"/>
<dbReference type="AlphaFoldDB" id="A0A4D6H831"/>
<proteinExistence type="predicted"/>
<gene>
    <name evidence="1" type="ORF">DV733_02480</name>
</gene>
<dbReference type="Proteomes" id="UP000296706">
    <property type="component" value="Chromosome"/>
</dbReference>
<sequence>MLNAALNCYILCIEWLIITHLKREGRRDVIEEEKEEGGEYYRELVRELKDDEYVSQKTFEKLDEMNSVERRWMAHHKSGELAETDVRNVRDRLEILIRELFPRSDSPN</sequence>
<accession>A0A4D6H831</accession>